<protein>
    <submittedName>
        <fullName evidence="1">Uncharacterized protein</fullName>
    </submittedName>
</protein>
<gene>
    <name evidence="1" type="ORF">BDV29DRAFT_154368</name>
</gene>
<dbReference type="Proteomes" id="UP000326565">
    <property type="component" value="Unassembled WGS sequence"/>
</dbReference>
<name>A0A5N5X7Q8_9EURO</name>
<sequence>MYLVLASFDSRIPWALFRSLIGVLRALQHQIQKLFAKALVRPHYAWAVRSAMFFNFVWDIVNRFTTGFELIRAGRSPGLATWEETKNMNMFLRCLQVAVGGHNYSGACSLWWSGRKKPERLDQHAQAITSASTKHWSSMVTVGLKIGLTGLSTYSSRVLLMVFHLRVGLSSNDISSMAAMSDMFFGLTRRADFALE</sequence>
<keyword evidence="2" id="KW-1185">Reference proteome</keyword>
<evidence type="ECO:0000313" key="2">
    <source>
        <dbReference type="Proteomes" id="UP000326565"/>
    </source>
</evidence>
<dbReference type="OrthoDB" id="5369347at2759"/>
<dbReference type="AlphaFoldDB" id="A0A5N5X7Q8"/>
<evidence type="ECO:0000313" key="1">
    <source>
        <dbReference type="EMBL" id="KAB8076791.1"/>
    </source>
</evidence>
<dbReference type="EMBL" id="ML732176">
    <property type="protein sequence ID" value="KAB8076791.1"/>
    <property type="molecule type" value="Genomic_DNA"/>
</dbReference>
<accession>A0A5N5X7Q8</accession>
<proteinExistence type="predicted"/>
<organism evidence="1 2">
    <name type="scientific">Aspergillus leporis</name>
    <dbReference type="NCBI Taxonomy" id="41062"/>
    <lineage>
        <taxon>Eukaryota</taxon>
        <taxon>Fungi</taxon>
        <taxon>Dikarya</taxon>
        <taxon>Ascomycota</taxon>
        <taxon>Pezizomycotina</taxon>
        <taxon>Eurotiomycetes</taxon>
        <taxon>Eurotiomycetidae</taxon>
        <taxon>Eurotiales</taxon>
        <taxon>Aspergillaceae</taxon>
        <taxon>Aspergillus</taxon>
        <taxon>Aspergillus subgen. Circumdati</taxon>
    </lineage>
</organism>
<reference evidence="1 2" key="1">
    <citation type="submission" date="2019-04" db="EMBL/GenBank/DDBJ databases">
        <title>Friends and foes A comparative genomics study of 23 Aspergillus species from section Flavi.</title>
        <authorList>
            <consortium name="DOE Joint Genome Institute"/>
            <person name="Kjaerbolling I."/>
            <person name="Vesth T."/>
            <person name="Frisvad J.C."/>
            <person name="Nybo J.L."/>
            <person name="Theobald S."/>
            <person name="Kildgaard S."/>
            <person name="Isbrandt T."/>
            <person name="Kuo A."/>
            <person name="Sato A."/>
            <person name="Lyhne E.K."/>
            <person name="Kogle M.E."/>
            <person name="Wiebenga A."/>
            <person name="Kun R.S."/>
            <person name="Lubbers R.J."/>
            <person name="Makela M.R."/>
            <person name="Barry K."/>
            <person name="Chovatia M."/>
            <person name="Clum A."/>
            <person name="Daum C."/>
            <person name="Haridas S."/>
            <person name="He G."/>
            <person name="LaButti K."/>
            <person name="Lipzen A."/>
            <person name="Mondo S."/>
            <person name="Riley R."/>
            <person name="Salamov A."/>
            <person name="Simmons B.A."/>
            <person name="Magnuson J.K."/>
            <person name="Henrissat B."/>
            <person name="Mortensen U.H."/>
            <person name="Larsen T.O."/>
            <person name="Devries R.P."/>
            <person name="Grigoriev I.V."/>
            <person name="Machida M."/>
            <person name="Baker S.E."/>
            <person name="Andersen M.R."/>
        </authorList>
    </citation>
    <scope>NUCLEOTIDE SEQUENCE [LARGE SCALE GENOMIC DNA]</scope>
    <source>
        <strain evidence="1 2">CBS 151.66</strain>
    </source>
</reference>